<protein>
    <submittedName>
        <fullName evidence="2">Uncharacterized protein</fullName>
    </submittedName>
</protein>
<dbReference type="EMBL" id="JANPWB010000001">
    <property type="protein sequence ID" value="KAJ1215001.1"/>
    <property type="molecule type" value="Genomic_DNA"/>
</dbReference>
<name>A0AAV7WQ05_PLEWA</name>
<feature type="region of interest" description="Disordered" evidence="1">
    <location>
        <begin position="1"/>
        <end position="29"/>
    </location>
</feature>
<organism evidence="2 3">
    <name type="scientific">Pleurodeles waltl</name>
    <name type="common">Iberian ribbed newt</name>
    <dbReference type="NCBI Taxonomy" id="8319"/>
    <lineage>
        <taxon>Eukaryota</taxon>
        <taxon>Metazoa</taxon>
        <taxon>Chordata</taxon>
        <taxon>Craniata</taxon>
        <taxon>Vertebrata</taxon>
        <taxon>Euteleostomi</taxon>
        <taxon>Amphibia</taxon>
        <taxon>Batrachia</taxon>
        <taxon>Caudata</taxon>
        <taxon>Salamandroidea</taxon>
        <taxon>Salamandridae</taxon>
        <taxon>Pleurodelinae</taxon>
        <taxon>Pleurodeles</taxon>
    </lineage>
</organism>
<comment type="caution">
    <text evidence="2">The sequence shown here is derived from an EMBL/GenBank/DDBJ whole genome shotgun (WGS) entry which is preliminary data.</text>
</comment>
<evidence type="ECO:0000256" key="1">
    <source>
        <dbReference type="SAM" id="MobiDB-lite"/>
    </source>
</evidence>
<evidence type="ECO:0000313" key="2">
    <source>
        <dbReference type="EMBL" id="KAJ1215001.1"/>
    </source>
</evidence>
<feature type="region of interest" description="Disordered" evidence="1">
    <location>
        <begin position="45"/>
        <end position="79"/>
    </location>
</feature>
<keyword evidence="3" id="KW-1185">Reference proteome</keyword>
<accession>A0AAV7WQ05</accession>
<sequence>MVATSQDVSPALLEKGGRTTAPDCPKTMIPEEGIPWIRCSKKVPEVGPHDTWPNATPDQKPLFSSPSPAPKTSGQATETVNHHEALLADPGEGACRCTRKKRLKRTRSLARML</sequence>
<proteinExistence type="predicted"/>
<evidence type="ECO:0000313" key="3">
    <source>
        <dbReference type="Proteomes" id="UP001066276"/>
    </source>
</evidence>
<reference evidence="2" key="1">
    <citation type="journal article" date="2022" name="bioRxiv">
        <title>Sequencing and chromosome-scale assembly of the giantPleurodeles waltlgenome.</title>
        <authorList>
            <person name="Brown T."/>
            <person name="Elewa A."/>
            <person name="Iarovenko S."/>
            <person name="Subramanian E."/>
            <person name="Araus A.J."/>
            <person name="Petzold A."/>
            <person name="Susuki M."/>
            <person name="Suzuki K.-i.T."/>
            <person name="Hayashi T."/>
            <person name="Toyoda A."/>
            <person name="Oliveira C."/>
            <person name="Osipova E."/>
            <person name="Leigh N.D."/>
            <person name="Simon A."/>
            <person name="Yun M.H."/>
        </authorList>
    </citation>
    <scope>NUCLEOTIDE SEQUENCE</scope>
    <source>
        <strain evidence="2">20211129_DDA</strain>
        <tissue evidence="2">Liver</tissue>
    </source>
</reference>
<feature type="compositionally biased region" description="Polar residues" evidence="1">
    <location>
        <begin position="53"/>
        <end position="79"/>
    </location>
</feature>
<dbReference type="Proteomes" id="UP001066276">
    <property type="component" value="Chromosome 1_1"/>
</dbReference>
<dbReference type="AlphaFoldDB" id="A0AAV7WQ05"/>
<gene>
    <name evidence="2" type="ORF">NDU88_002611</name>
</gene>